<gene>
    <name evidence="2" type="ORF">ACFQE6_24905</name>
</gene>
<name>A0ABD5SS72_9EURY</name>
<comment type="caution">
    <text evidence="2">The sequence shown here is derived from an EMBL/GenBank/DDBJ whole genome shotgun (WGS) entry which is preliminary data.</text>
</comment>
<evidence type="ECO:0000313" key="3">
    <source>
        <dbReference type="Proteomes" id="UP001596383"/>
    </source>
</evidence>
<evidence type="ECO:0000313" key="2">
    <source>
        <dbReference type="EMBL" id="MFC6768121.1"/>
    </source>
</evidence>
<sequence length="135" mass="14886">MPVTPAENARNTPIFRRDVLAFVTDYAMHEPDFSGTTTEEWDEPQLEDFDTDDLGEVADHFILSSSGFPPENFTDLKLPVVDPAGNLNKNALQTAKSGGHGVGAVEDLDDDKQDNIEDMIDDLANEHFEDADFGD</sequence>
<evidence type="ECO:0000256" key="1">
    <source>
        <dbReference type="SAM" id="MobiDB-lite"/>
    </source>
</evidence>
<dbReference type="RefSeq" id="WP_273740939.1">
    <property type="nucleotide sequence ID" value="NZ_JAQIVI010000494.1"/>
</dbReference>
<protein>
    <submittedName>
        <fullName evidence="2">Uncharacterized protein</fullName>
    </submittedName>
</protein>
<proteinExistence type="predicted"/>
<dbReference type="Proteomes" id="UP001596383">
    <property type="component" value="Unassembled WGS sequence"/>
</dbReference>
<feature type="region of interest" description="Disordered" evidence="1">
    <location>
        <begin position="91"/>
        <end position="111"/>
    </location>
</feature>
<organism evidence="2 3">
    <name type="scientific">Natrinema soli</name>
    <dbReference type="NCBI Taxonomy" id="1930624"/>
    <lineage>
        <taxon>Archaea</taxon>
        <taxon>Methanobacteriati</taxon>
        <taxon>Methanobacteriota</taxon>
        <taxon>Stenosarchaea group</taxon>
        <taxon>Halobacteria</taxon>
        <taxon>Halobacteriales</taxon>
        <taxon>Natrialbaceae</taxon>
        <taxon>Natrinema</taxon>
    </lineage>
</organism>
<dbReference type="EMBL" id="JBHSWV010000494">
    <property type="protein sequence ID" value="MFC6768121.1"/>
    <property type="molecule type" value="Genomic_DNA"/>
</dbReference>
<dbReference type="AlphaFoldDB" id="A0ABD5SS72"/>
<accession>A0ABD5SS72</accession>
<keyword evidence="3" id="KW-1185">Reference proteome</keyword>
<reference evidence="2 3" key="1">
    <citation type="journal article" date="2019" name="Int. J. Syst. Evol. Microbiol.">
        <title>The Global Catalogue of Microorganisms (GCM) 10K type strain sequencing project: providing services to taxonomists for standard genome sequencing and annotation.</title>
        <authorList>
            <consortium name="The Broad Institute Genomics Platform"/>
            <consortium name="The Broad Institute Genome Sequencing Center for Infectious Disease"/>
            <person name="Wu L."/>
            <person name="Ma J."/>
        </authorList>
    </citation>
    <scope>NUCLEOTIDE SEQUENCE [LARGE SCALE GENOMIC DNA]</scope>
    <source>
        <strain evidence="2 3">LMG 29247</strain>
    </source>
</reference>